<evidence type="ECO:0000256" key="1">
    <source>
        <dbReference type="ARBA" id="ARBA00022801"/>
    </source>
</evidence>
<dbReference type="Pfam" id="PF12684">
    <property type="entry name" value="DUF3799"/>
    <property type="match status" value="1"/>
</dbReference>
<dbReference type="RefSeq" id="WP_209456157.1">
    <property type="nucleotide sequence ID" value="NZ_JAGGJX010000001.1"/>
</dbReference>
<reference evidence="3 4" key="1">
    <citation type="submission" date="2021-03" db="EMBL/GenBank/DDBJ databases">
        <title>Genomic Encyclopedia of Type Strains, Phase IV (KMG-IV): sequencing the most valuable type-strain genomes for metagenomic binning, comparative biology and taxonomic classification.</title>
        <authorList>
            <person name="Goeker M."/>
        </authorList>
    </citation>
    <scope>NUCLEOTIDE SEQUENCE [LARGE SCALE GENOMIC DNA]</scope>
    <source>
        <strain evidence="3 4">DSM 1289</strain>
    </source>
</reference>
<protein>
    <recommendedName>
        <fullName evidence="2">Putative exodeoxyribonuclease 8 PDDEXK-like domain-containing protein</fullName>
    </recommendedName>
</protein>
<gene>
    <name evidence="3" type="ORF">J2Z43_001072</name>
</gene>
<evidence type="ECO:0000259" key="2">
    <source>
        <dbReference type="Pfam" id="PF12684"/>
    </source>
</evidence>
<keyword evidence="1" id="KW-0378">Hydrolase</keyword>
<evidence type="ECO:0000313" key="4">
    <source>
        <dbReference type="Proteomes" id="UP000767291"/>
    </source>
</evidence>
<dbReference type="EMBL" id="JAGGJX010000001">
    <property type="protein sequence ID" value="MBP1854682.1"/>
    <property type="molecule type" value="Genomic_DNA"/>
</dbReference>
<dbReference type="InterPro" id="IPR011604">
    <property type="entry name" value="PDDEXK-like_dom_sf"/>
</dbReference>
<keyword evidence="4" id="KW-1185">Reference proteome</keyword>
<dbReference type="Proteomes" id="UP000767291">
    <property type="component" value="Unassembled WGS sequence"/>
</dbReference>
<accession>A0ABS4E9S1</accession>
<proteinExistence type="predicted"/>
<name>A0ABS4E9S1_9FIRM</name>
<dbReference type="InterPro" id="IPR024432">
    <property type="entry name" value="Put_RecE_PDDEXK-like_dom"/>
</dbReference>
<feature type="domain" description="Putative exodeoxyribonuclease 8 PDDEXK-like" evidence="2">
    <location>
        <begin position="22"/>
        <end position="251"/>
    </location>
</feature>
<comment type="caution">
    <text evidence="3">The sequence shown here is derived from an EMBL/GenBank/DDBJ whole genome shotgun (WGS) entry which is preliminary data.</text>
</comment>
<evidence type="ECO:0000313" key="3">
    <source>
        <dbReference type="EMBL" id="MBP1854682.1"/>
    </source>
</evidence>
<sequence length="263" mass="30534">MKLLQINKDNYFSLEADREYFSVSQFKSFRSCEAKTMAKLNGEWSDGDNDAFILGSYVHAWNEGANLGEFKANHPQMFKKDGSLLAKYAIGDKMIETLQNDPFIQRVREGEKEVIMTAELFGAPWKTMLDIYNPNKEYFADLKTTRDIRSKIWNENAKTKQNFIVAYDYVLQMAVYAEIERLNRGGDKHLQSFIIAVSKEDIPDKEVAWVKEEYMQDKLVEVEIRLPHYIEVKQGLVKPTRCECCDYCRSTKVLKGPISFTEL</sequence>
<dbReference type="Gene3D" id="3.90.320.10">
    <property type="match status" value="1"/>
</dbReference>
<organism evidence="3 4">
    <name type="scientific">Metaclostridioides mangenotii</name>
    <dbReference type="NCBI Taxonomy" id="1540"/>
    <lineage>
        <taxon>Bacteria</taxon>
        <taxon>Bacillati</taxon>
        <taxon>Bacillota</taxon>
        <taxon>Clostridia</taxon>
        <taxon>Peptostreptococcales</taxon>
        <taxon>Peptostreptococcaceae</taxon>
        <taxon>Metaclostridioides</taxon>
    </lineage>
</organism>